<dbReference type="PANTHER" id="PTHR46585">
    <property type="entry name" value="INTEGRASE CORE DOMAIN CONTAINING PROTEIN"/>
    <property type="match status" value="1"/>
</dbReference>
<organism evidence="1 2">
    <name type="scientific">Folsomia candida</name>
    <name type="common">Springtail</name>
    <dbReference type="NCBI Taxonomy" id="158441"/>
    <lineage>
        <taxon>Eukaryota</taxon>
        <taxon>Metazoa</taxon>
        <taxon>Ecdysozoa</taxon>
        <taxon>Arthropoda</taxon>
        <taxon>Hexapoda</taxon>
        <taxon>Collembola</taxon>
        <taxon>Entomobryomorpha</taxon>
        <taxon>Isotomoidea</taxon>
        <taxon>Isotomidae</taxon>
        <taxon>Proisotominae</taxon>
        <taxon>Folsomia</taxon>
    </lineage>
</organism>
<dbReference type="AlphaFoldDB" id="A0A226DWE0"/>
<reference evidence="1 2" key="1">
    <citation type="submission" date="2015-12" db="EMBL/GenBank/DDBJ databases">
        <title>The genome of Folsomia candida.</title>
        <authorList>
            <person name="Faddeeva A."/>
            <person name="Derks M.F."/>
            <person name="Anvar Y."/>
            <person name="Smit S."/>
            <person name="Van Straalen N."/>
            <person name="Roelofs D."/>
        </authorList>
    </citation>
    <scope>NUCLEOTIDE SEQUENCE [LARGE SCALE GENOMIC DNA]</scope>
    <source>
        <strain evidence="1 2">VU population</strain>
        <tissue evidence="1">Whole body</tissue>
    </source>
</reference>
<dbReference type="EMBL" id="LNIX01000011">
    <property type="protein sequence ID" value="OXA49011.1"/>
    <property type="molecule type" value="Genomic_DNA"/>
</dbReference>
<comment type="caution">
    <text evidence="1">The sequence shown here is derived from an EMBL/GenBank/DDBJ whole genome shotgun (WGS) entry which is preliminary data.</text>
</comment>
<protein>
    <submittedName>
        <fullName evidence="1">Uncharacterized protein</fullName>
    </submittedName>
</protein>
<accession>A0A226DWE0</accession>
<proteinExistence type="predicted"/>
<dbReference type="GO" id="GO:0003676">
    <property type="term" value="F:nucleic acid binding"/>
    <property type="evidence" value="ECO:0007669"/>
    <property type="project" value="InterPro"/>
</dbReference>
<name>A0A226DWE0_FOLCA</name>
<sequence length="258" mass="29939">MSRKDIQKAWLDPSQPGSLSSIQTFLQNQTIFKDPVAVKNALLSLDTFSTHYGKKLPIKRKTAADIVKGLSDIFTKHGAPWWDMEKATSSKIYVKAMQEWNVKSFFTFSTRKSSFVERKIRDIQSRLNRIFTERKKKVWIDKASEIESALNNTFHSRRPIDVTDSNSAQVFQTRNDDVIKRYDTIPPPKFKIGDYCRIARSKLIFQKLYEANYSVDIFQVIKVIRRANTYSYLVADSEQLPLESSFLEQDLLLVPKPE</sequence>
<dbReference type="SUPFAM" id="SSF53098">
    <property type="entry name" value="Ribonuclease H-like"/>
    <property type="match status" value="1"/>
</dbReference>
<dbReference type="Gene3D" id="3.30.420.10">
    <property type="entry name" value="Ribonuclease H-like superfamily/Ribonuclease H"/>
    <property type="match status" value="1"/>
</dbReference>
<gene>
    <name evidence="1" type="ORF">Fcan01_16564</name>
</gene>
<dbReference type="InterPro" id="IPR036397">
    <property type="entry name" value="RNaseH_sf"/>
</dbReference>
<keyword evidence="2" id="KW-1185">Reference proteome</keyword>
<evidence type="ECO:0000313" key="2">
    <source>
        <dbReference type="Proteomes" id="UP000198287"/>
    </source>
</evidence>
<dbReference type="InterPro" id="IPR012337">
    <property type="entry name" value="RNaseH-like_sf"/>
</dbReference>
<dbReference type="PANTHER" id="PTHR46585:SF1">
    <property type="entry name" value="CHROMO DOMAIN-CONTAINING PROTEIN"/>
    <property type="match status" value="1"/>
</dbReference>
<evidence type="ECO:0000313" key="1">
    <source>
        <dbReference type="EMBL" id="OXA49011.1"/>
    </source>
</evidence>
<dbReference type="Proteomes" id="UP000198287">
    <property type="component" value="Unassembled WGS sequence"/>
</dbReference>